<reference evidence="1" key="1">
    <citation type="submission" date="2014-11" db="EMBL/GenBank/DDBJ databases">
        <authorList>
            <person name="Amaro Gonzalez C."/>
        </authorList>
    </citation>
    <scope>NUCLEOTIDE SEQUENCE</scope>
</reference>
<reference evidence="1" key="2">
    <citation type="journal article" date="2015" name="Fish Shellfish Immunol.">
        <title>Early steps in the European eel (Anguilla anguilla)-Vibrio vulnificus interaction in the gills: Role of the RtxA13 toxin.</title>
        <authorList>
            <person name="Callol A."/>
            <person name="Pajuelo D."/>
            <person name="Ebbesson L."/>
            <person name="Teles M."/>
            <person name="MacKenzie S."/>
            <person name="Amaro C."/>
        </authorList>
    </citation>
    <scope>NUCLEOTIDE SEQUENCE</scope>
</reference>
<sequence>MSLLLKVRVVFVEPSQLLPLLGLAFWFLFAFLFGSLIFAPGSSAIDSCPLCLVQPLKMSPHHSQLKVPLSYLALLVPLH</sequence>
<protein>
    <submittedName>
        <fullName evidence="1">Uncharacterized protein</fullName>
    </submittedName>
</protein>
<dbReference type="AlphaFoldDB" id="A0A0E9RLI8"/>
<proteinExistence type="predicted"/>
<name>A0A0E9RLI8_ANGAN</name>
<accession>A0A0E9RLI8</accession>
<evidence type="ECO:0000313" key="1">
    <source>
        <dbReference type="EMBL" id="JAH29300.1"/>
    </source>
</evidence>
<organism evidence="1">
    <name type="scientific">Anguilla anguilla</name>
    <name type="common">European freshwater eel</name>
    <name type="synonym">Muraena anguilla</name>
    <dbReference type="NCBI Taxonomy" id="7936"/>
    <lineage>
        <taxon>Eukaryota</taxon>
        <taxon>Metazoa</taxon>
        <taxon>Chordata</taxon>
        <taxon>Craniata</taxon>
        <taxon>Vertebrata</taxon>
        <taxon>Euteleostomi</taxon>
        <taxon>Actinopterygii</taxon>
        <taxon>Neopterygii</taxon>
        <taxon>Teleostei</taxon>
        <taxon>Anguilliformes</taxon>
        <taxon>Anguillidae</taxon>
        <taxon>Anguilla</taxon>
    </lineage>
</organism>
<dbReference type="EMBL" id="GBXM01079277">
    <property type="protein sequence ID" value="JAH29300.1"/>
    <property type="molecule type" value="Transcribed_RNA"/>
</dbReference>